<dbReference type="InterPro" id="IPR006305">
    <property type="entry name" value="FliQ"/>
</dbReference>
<organism evidence="10 11">
    <name type="scientific">Candidatus Butyricicoccus avistercoris</name>
    <dbReference type="NCBI Taxonomy" id="2838518"/>
    <lineage>
        <taxon>Bacteria</taxon>
        <taxon>Bacillati</taxon>
        <taxon>Bacillota</taxon>
        <taxon>Clostridia</taxon>
        <taxon>Eubacteriales</taxon>
        <taxon>Butyricicoccaceae</taxon>
        <taxon>Butyricicoccus</taxon>
    </lineage>
</organism>
<feature type="transmembrane region" description="Helical" evidence="9">
    <location>
        <begin position="46"/>
        <end position="65"/>
    </location>
</feature>
<evidence type="ECO:0000256" key="8">
    <source>
        <dbReference type="ARBA" id="ARBA00023143"/>
    </source>
</evidence>
<keyword evidence="10" id="KW-0969">Cilium</keyword>
<evidence type="ECO:0000313" key="11">
    <source>
        <dbReference type="Proteomes" id="UP000886808"/>
    </source>
</evidence>
<dbReference type="GO" id="GO:0009306">
    <property type="term" value="P:protein secretion"/>
    <property type="evidence" value="ECO:0007669"/>
    <property type="project" value="InterPro"/>
</dbReference>
<keyword evidence="7 9" id="KW-0472">Membrane</keyword>
<dbReference type="GO" id="GO:0044780">
    <property type="term" value="P:bacterial-type flagellum assembly"/>
    <property type="evidence" value="ECO:0007669"/>
    <property type="project" value="InterPro"/>
</dbReference>
<sequence length="81" mass="9019">MLDIMRESIWVAIKLGGPMLVASMAIGVVIAIFQAATQIHEQSVSFIPKLILIVVFLLVGGNWMLNTMQEFTRMIFLQIIG</sequence>
<evidence type="ECO:0000256" key="7">
    <source>
        <dbReference type="ARBA" id="ARBA00023136"/>
    </source>
</evidence>
<evidence type="ECO:0000256" key="2">
    <source>
        <dbReference type="ARBA" id="ARBA00006156"/>
    </source>
</evidence>
<keyword evidence="10" id="KW-0282">Flagellum</keyword>
<dbReference type="PANTHER" id="PTHR34040">
    <property type="entry name" value="FLAGELLAR BIOSYNTHETIC PROTEIN FLIQ"/>
    <property type="match status" value="1"/>
</dbReference>
<comment type="caution">
    <text evidence="10">The sequence shown here is derived from an EMBL/GenBank/DDBJ whole genome shotgun (WGS) entry which is preliminary data.</text>
</comment>
<dbReference type="PANTHER" id="PTHR34040:SF2">
    <property type="entry name" value="FLAGELLAR BIOSYNTHETIC PROTEIN FLIQ"/>
    <property type="match status" value="1"/>
</dbReference>
<dbReference type="InterPro" id="IPR002191">
    <property type="entry name" value="Bac_export_3"/>
</dbReference>
<comment type="similarity">
    <text evidence="2 9">Belongs to the FliQ/MopD/SpaQ family.</text>
</comment>
<dbReference type="NCBIfam" id="TIGR01402">
    <property type="entry name" value="fliQ"/>
    <property type="match status" value="1"/>
</dbReference>
<evidence type="ECO:0000256" key="6">
    <source>
        <dbReference type="ARBA" id="ARBA00022989"/>
    </source>
</evidence>
<keyword evidence="10" id="KW-0966">Cell projection</keyword>
<reference evidence="10" key="1">
    <citation type="journal article" date="2021" name="PeerJ">
        <title>Extensive microbial diversity within the chicken gut microbiome revealed by metagenomics and culture.</title>
        <authorList>
            <person name="Gilroy R."/>
            <person name="Ravi A."/>
            <person name="Getino M."/>
            <person name="Pursley I."/>
            <person name="Horton D.L."/>
            <person name="Alikhan N.F."/>
            <person name="Baker D."/>
            <person name="Gharbi K."/>
            <person name="Hall N."/>
            <person name="Watson M."/>
            <person name="Adriaenssens E.M."/>
            <person name="Foster-Nyarko E."/>
            <person name="Jarju S."/>
            <person name="Secka A."/>
            <person name="Antonio M."/>
            <person name="Oren A."/>
            <person name="Chaudhuri R.R."/>
            <person name="La Ragione R."/>
            <person name="Hildebrand F."/>
            <person name="Pallen M.J."/>
        </authorList>
    </citation>
    <scope>NUCLEOTIDE SEQUENCE</scope>
    <source>
        <strain evidence="10">CHK193-4272</strain>
    </source>
</reference>
<comment type="function">
    <text evidence="9">Role in flagellar biosynthesis.</text>
</comment>
<evidence type="ECO:0000256" key="4">
    <source>
        <dbReference type="ARBA" id="ARBA00022475"/>
    </source>
</evidence>
<protein>
    <recommendedName>
        <fullName evidence="3 9">Flagellar biosynthetic protein FliQ</fullName>
    </recommendedName>
</protein>
<keyword evidence="8 9" id="KW-0975">Bacterial flagellum</keyword>
<evidence type="ECO:0000256" key="3">
    <source>
        <dbReference type="ARBA" id="ARBA00021718"/>
    </source>
</evidence>
<gene>
    <name evidence="9 10" type="primary">fliQ</name>
    <name evidence="10" type="ORF">H9746_01410</name>
</gene>
<evidence type="ECO:0000256" key="9">
    <source>
        <dbReference type="RuleBase" id="RU364090"/>
    </source>
</evidence>
<keyword evidence="4 9" id="KW-1003">Cell membrane</keyword>
<comment type="subcellular location">
    <subcellularLocation>
        <location evidence="1 9">Cell membrane</location>
        <topology evidence="1">Multi-pass membrane protein</topology>
    </subcellularLocation>
    <subcellularLocation>
        <location evidence="9">Bacterial flagellum basal body</location>
    </subcellularLocation>
</comment>
<dbReference type="PRINTS" id="PR00952">
    <property type="entry name" value="TYPE3IMQPROT"/>
</dbReference>
<evidence type="ECO:0000313" key="10">
    <source>
        <dbReference type="EMBL" id="HIV61498.1"/>
    </source>
</evidence>
<reference evidence="10" key="2">
    <citation type="submission" date="2021-04" db="EMBL/GenBank/DDBJ databases">
        <authorList>
            <person name="Gilroy R."/>
        </authorList>
    </citation>
    <scope>NUCLEOTIDE SEQUENCE</scope>
    <source>
        <strain evidence="10">CHK193-4272</strain>
    </source>
</reference>
<dbReference type="AlphaFoldDB" id="A0A9D1TH59"/>
<evidence type="ECO:0000256" key="5">
    <source>
        <dbReference type="ARBA" id="ARBA00022692"/>
    </source>
</evidence>
<name>A0A9D1TH59_9FIRM</name>
<feature type="transmembrane region" description="Helical" evidence="9">
    <location>
        <begin position="12"/>
        <end position="34"/>
    </location>
</feature>
<proteinExistence type="inferred from homology"/>
<dbReference type="GO" id="GO:0009425">
    <property type="term" value="C:bacterial-type flagellum basal body"/>
    <property type="evidence" value="ECO:0007669"/>
    <property type="project" value="UniProtKB-SubCell"/>
</dbReference>
<accession>A0A9D1TH59</accession>
<keyword evidence="6 9" id="KW-1133">Transmembrane helix</keyword>
<dbReference type="EMBL" id="DXIE01000010">
    <property type="protein sequence ID" value="HIV61498.1"/>
    <property type="molecule type" value="Genomic_DNA"/>
</dbReference>
<dbReference type="PIRSF" id="PIRSF004669">
    <property type="entry name" value="FliQ"/>
    <property type="match status" value="1"/>
</dbReference>
<evidence type="ECO:0000256" key="1">
    <source>
        <dbReference type="ARBA" id="ARBA00004651"/>
    </source>
</evidence>
<keyword evidence="5 9" id="KW-0812">Transmembrane</keyword>
<dbReference type="Pfam" id="PF01313">
    <property type="entry name" value="Bac_export_3"/>
    <property type="match status" value="1"/>
</dbReference>
<dbReference type="Proteomes" id="UP000886808">
    <property type="component" value="Unassembled WGS sequence"/>
</dbReference>
<dbReference type="GO" id="GO:0005886">
    <property type="term" value="C:plasma membrane"/>
    <property type="evidence" value="ECO:0007669"/>
    <property type="project" value="UniProtKB-SubCell"/>
</dbReference>